<dbReference type="Gene3D" id="3.90.1170.50">
    <property type="entry name" value="Aldehyde oxidase/xanthine dehydrogenase, a/b hammerhead"/>
    <property type="match status" value="1"/>
</dbReference>
<dbReference type="Proteomes" id="UP000798808">
    <property type="component" value="Unassembled WGS sequence"/>
</dbReference>
<dbReference type="PANTHER" id="PTHR11908:SF153">
    <property type="entry name" value="DEHYDROGENASE"/>
    <property type="match status" value="1"/>
</dbReference>
<evidence type="ECO:0000313" key="2">
    <source>
        <dbReference type="EMBL" id="MTI27643.1"/>
    </source>
</evidence>
<keyword evidence="3" id="KW-1185">Reference proteome</keyword>
<sequence length="747" mass="82170">MATNHIGKPKNRVDGLKKVTGSAKYAAEFNAPGLVHGVVISSAIAKGRIKAIDTHDALEIEGVLHIFTHENTPGLAWFDLSYKDMDSPPGAPFRPLHSDEIQFNMQPIALVVAETLELARFAALRVKVEYEVETHNTKLADSLDEAIEGKGFRAGFEPPKSIGKFEEAYEAADIKLETEYFHGAEHHNPMEMHASTVIYEEDGGLTIYDKTQGVLNSRHYVSMIFGIKRKKIKVISPFVGGAFGSGLRPQYQLFMATLAALELKRPVKVELTRPQMFSFGHRPITIQKLKLAASPDGSLQAVSHSAYSETSRFEKYVENVVNWPKKLYRCENVEEIYKLVQLDMYTPLDMRAPGGATGVYALESAMDELAYKLNMNPLELRLRNYTDEDKGKEKPFSSKTLKECYRVAAEKFGWSQRNPEPRSTREGHNLVGWGMASGIWDAMQTPARAKARLSADGKLEVGSATADIGTGTYTIMTQIAAETLGLPMEQVTAKLGDSSLPFAFLEGGSTTAASVGTAVKYVCDKIARKLLKEAGKIDDSPFKGAKMEDVVFRDENIVDKQDDSVFIPITEVMKLRGLGTIQKKTTALPNFLKQNKYSRNTHSAVFAEVKIDEDLGTIKVTRIVTAIDAGRILNAKTAHSQILGGVVWGVSMALEEDSFMDHHYGRFINHDLAEYHIAVNADMPDIDITFVEEEDHVVSPIGVKGVGEIGLVGVAAAIGNAVYHATGKRIRSLPITLDKAMSEVSAI</sequence>
<dbReference type="SUPFAM" id="SSF54665">
    <property type="entry name" value="CO dehydrogenase molybdoprotein N-domain-like"/>
    <property type="match status" value="1"/>
</dbReference>
<evidence type="ECO:0000313" key="3">
    <source>
        <dbReference type="Proteomes" id="UP000798808"/>
    </source>
</evidence>
<dbReference type="Pfam" id="PF01315">
    <property type="entry name" value="Ald_Xan_dh_C"/>
    <property type="match status" value="1"/>
</dbReference>
<gene>
    <name evidence="2" type="ORF">E1163_21980</name>
</gene>
<dbReference type="RefSeq" id="WP_155174640.1">
    <property type="nucleotide sequence ID" value="NZ_BAAAFL010000024.1"/>
</dbReference>
<dbReference type="EMBL" id="SMLW01000636">
    <property type="protein sequence ID" value="MTI27643.1"/>
    <property type="molecule type" value="Genomic_DNA"/>
</dbReference>
<dbReference type="Pfam" id="PF02738">
    <property type="entry name" value="MoCoBD_1"/>
    <property type="match status" value="1"/>
</dbReference>
<comment type="caution">
    <text evidence="2">The sequence shown here is derived from an EMBL/GenBank/DDBJ whole genome shotgun (WGS) entry which is preliminary data.</text>
</comment>
<evidence type="ECO:0000259" key="1">
    <source>
        <dbReference type="SMART" id="SM01008"/>
    </source>
</evidence>
<dbReference type="InterPro" id="IPR016208">
    <property type="entry name" value="Ald_Oxase/xanthine_DH-like"/>
</dbReference>
<dbReference type="SMART" id="SM01008">
    <property type="entry name" value="Ald_Xan_dh_C"/>
    <property type="match status" value="1"/>
</dbReference>
<dbReference type="InterPro" id="IPR037165">
    <property type="entry name" value="AldOxase/xan_DH_Mopterin-bd_sf"/>
</dbReference>
<name>A0ABW9RUH3_9BACT</name>
<accession>A0ABW9RUH3</accession>
<feature type="domain" description="Aldehyde oxidase/xanthine dehydrogenase a/b hammerhead" evidence="1">
    <location>
        <begin position="20"/>
        <end position="134"/>
    </location>
</feature>
<dbReference type="SUPFAM" id="SSF56003">
    <property type="entry name" value="Molybdenum cofactor-binding domain"/>
    <property type="match status" value="1"/>
</dbReference>
<reference evidence="2 3" key="1">
    <citation type="submission" date="2019-02" db="EMBL/GenBank/DDBJ databases">
        <authorList>
            <person name="Goldberg S.R."/>
            <person name="Haltli B.A."/>
            <person name="Correa H."/>
            <person name="Russell K.G."/>
        </authorList>
    </citation>
    <scope>NUCLEOTIDE SEQUENCE [LARGE SCALE GENOMIC DNA]</scope>
    <source>
        <strain evidence="2 3">JCM 16186</strain>
    </source>
</reference>
<dbReference type="Gene3D" id="3.30.365.10">
    <property type="entry name" value="Aldehyde oxidase/xanthine dehydrogenase, molybdopterin binding domain"/>
    <property type="match status" value="4"/>
</dbReference>
<organism evidence="2 3">
    <name type="scientific">Fulvivirga kasyanovii</name>
    <dbReference type="NCBI Taxonomy" id="396812"/>
    <lineage>
        <taxon>Bacteria</taxon>
        <taxon>Pseudomonadati</taxon>
        <taxon>Bacteroidota</taxon>
        <taxon>Cytophagia</taxon>
        <taxon>Cytophagales</taxon>
        <taxon>Fulvivirgaceae</taxon>
        <taxon>Fulvivirga</taxon>
    </lineage>
</organism>
<dbReference type="InterPro" id="IPR046867">
    <property type="entry name" value="AldOxase/xan_DH_MoCoBD2"/>
</dbReference>
<dbReference type="PANTHER" id="PTHR11908">
    <property type="entry name" value="XANTHINE DEHYDROGENASE"/>
    <property type="match status" value="1"/>
</dbReference>
<dbReference type="InterPro" id="IPR000674">
    <property type="entry name" value="Ald_Oxase/Xan_DH_a/b"/>
</dbReference>
<dbReference type="InterPro" id="IPR036856">
    <property type="entry name" value="Ald_Oxase/Xan_DH_a/b_sf"/>
</dbReference>
<protein>
    <submittedName>
        <fullName evidence="2">Xanthine dehydrogenase family protein molybdopterin-binding subunit</fullName>
    </submittedName>
</protein>
<dbReference type="Pfam" id="PF20256">
    <property type="entry name" value="MoCoBD_2"/>
    <property type="match status" value="1"/>
</dbReference>
<dbReference type="InterPro" id="IPR008274">
    <property type="entry name" value="AldOxase/xan_DH_MoCoBD1"/>
</dbReference>
<proteinExistence type="predicted"/>